<dbReference type="AlphaFoldDB" id="A0A1W1ZA07"/>
<dbReference type="SMART" id="SM00903">
    <property type="entry name" value="Flavin_Reduct"/>
    <property type="match status" value="1"/>
</dbReference>
<proteinExistence type="inferred from homology"/>
<keyword evidence="6" id="KW-1185">Reference proteome</keyword>
<keyword evidence="2" id="KW-0285">Flavoprotein</keyword>
<evidence type="ECO:0000256" key="2">
    <source>
        <dbReference type="ARBA" id="ARBA00022630"/>
    </source>
</evidence>
<comment type="cofactor">
    <cofactor evidence="1">
        <name>FMN</name>
        <dbReference type="ChEBI" id="CHEBI:58210"/>
    </cofactor>
</comment>
<dbReference type="PANTHER" id="PTHR43567:SF1">
    <property type="entry name" value="FLAVOREDOXIN"/>
    <property type="match status" value="1"/>
</dbReference>
<feature type="domain" description="Flavin reductase like" evidence="4">
    <location>
        <begin position="12"/>
        <end position="156"/>
    </location>
</feature>
<protein>
    <submittedName>
        <fullName evidence="5">NADH-FMN oxidoreductase RutF, flavin reductase (DIM6/NTAB) family</fullName>
    </submittedName>
</protein>
<evidence type="ECO:0000256" key="1">
    <source>
        <dbReference type="ARBA" id="ARBA00001917"/>
    </source>
</evidence>
<dbReference type="Pfam" id="PF01613">
    <property type="entry name" value="Flavin_Reduct"/>
    <property type="match status" value="1"/>
</dbReference>
<dbReference type="SUPFAM" id="SSF50475">
    <property type="entry name" value="FMN-binding split barrel"/>
    <property type="match status" value="1"/>
</dbReference>
<dbReference type="InterPro" id="IPR012349">
    <property type="entry name" value="Split_barrel_FMN-bd"/>
</dbReference>
<name>A0A1W1ZA07_9FIRM</name>
<reference evidence="5 6" key="1">
    <citation type="submission" date="2017-04" db="EMBL/GenBank/DDBJ databases">
        <authorList>
            <person name="Afonso C.L."/>
            <person name="Miller P.J."/>
            <person name="Scott M.A."/>
            <person name="Spackman E."/>
            <person name="Goraichik I."/>
            <person name="Dimitrov K.M."/>
            <person name="Suarez D.L."/>
            <person name="Swayne D.E."/>
        </authorList>
    </citation>
    <scope>NUCLEOTIDE SEQUENCE [LARGE SCALE GENOMIC DNA]</scope>
    <source>
        <strain evidence="5 6">DSM 5090</strain>
    </source>
</reference>
<dbReference type="Proteomes" id="UP000192738">
    <property type="component" value="Unassembled WGS sequence"/>
</dbReference>
<evidence type="ECO:0000259" key="4">
    <source>
        <dbReference type="SMART" id="SM00903"/>
    </source>
</evidence>
<dbReference type="GO" id="GO:0016646">
    <property type="term" value="F:oxidoreductase activity, acting on the CH-NH group of donors, NAD or NADP as acceptor"/>
    <property type="evidence" value="ECO:0007669"/>
    <property type="project" value="UniProtKB-ARBA"/>
</dbReference>
<evidence type="ECO:0000313" key="6">
    <source>
        <dbReference type="Proteomes" id="UP000192738"/>
    </source>
</evidence>
<dbReference type="Gene3D" id="2.30.110.10">
    <property type="entry name" value="Electron Transport, Fmn-binding Protein, Chain A"/>
    <property type="match status" value="1"/>
</dbReference>
<dbReference type="InterPro" id="IPR052174">
    <property type="entry name" value="Flavoredoxin"/>
</dbReference>
<dbReference type="InterPro" id="IPR002563">
    <property type="entry name" value="Flavin_Rdtase-like_dom"/>
</dbReference>
<dbReference type="PANTHER" id="PTHR43567">
    <property type="entry name" value="FLAVOREDOXIN-RELATED-RELATED"/>
    <property type="match status" value="1"/>
</dbReference>
<organism evidence="5 6">
    <name type="scientific">Sporomusa malonica</name>
    <dbReference type="NCBI Taxonomy" id="112901"/>
    <lineage>
        <taxon>Bacteria</taxon>
        <taxon>Bacillati</taxon>
        <taxon>Bacillota</taxon>
        <taxon>Negativicutes</taxon>
        <taxon>Selenomonadales</taxon>
        <taxon>Sporomusaceae</taxon>
        <taxon>Sporomusa</taxon>
    </lineage>
</organism>
<dbReference type="GO" id="GO:0010181">
    <property type="term" value="F:FMN binding"/>
    <property type="evidence" value="ECO:0007669"/>
    <property type="project" value="InterPro"/>
</dbReference>
<evidence type="ECO:0000313" key="5">
    <source>
        <dbReference type="EMBL" id="SMC45031.1"/>
    </source>
</evidence>
<sequence>MKKQLGPSDTFFPTPITLVASGTLEKPNIITIAWVGMVCSEPPTIAVSMTNKRHSTESIRNQGEFTVNIPGTSKVAEVDYCGIVSGRRNDKFKETHFTPAPGLKVGAPIIQECAYNLECKVVNELQIGEFIVFLGQIVETHIDNNCVDDTGRIILGKVNPLVYAAGLREYWNLGEKVGTAFNVGRQLRVTDGE</sequence>
<evidence type="ECO:0000256" key="3">
    <source>
        <dbReference type="ARBA" id="ARBA00038054"/>
    </source>
</evidence>
<dbReference type="RefSeq" id="WP_176215390.1">
    <property type="nucleotide sequence ID" value="NZ_CP155572.1"/>
</dbReference>
<comment type="similarity">
    <text evidence="3">Belongs to the flavoredoxin family.</text>
</comment>
<accession>A0A1W1ZA07</accession>
<gene>
    <name evidence="5" type="ORF">SAMN04488500_10398</name>
</gene>
<dbReference type="STRING" id="112901.SAMN04488500_10398"/>
<dbReference type="EMBL" id="FWXI01000003">
    <property type="protein sequence ID" value="SMC45031.1"/>
    <property type="molecule type" value="Genomic_DNA"/>
</dbReference>